<evidence type="ECO:0000313" key="7">
    <source>
        <dbReference type="EMBL" id="JAU56503.1"/>
    </source>
</evidence>
<dbReference type="Pfam" id="PF15787">
    <property type="entry name" value="DUF4704"/>
    <property type="match status" value="1"/>
</dbReference>
<keyword evidence="1 3" id="KW-0853">WD repeat</keyword>
<dbReference type="PANTHER" id="PTHR13743">
    <property type="entry name" value="BEIGE/BEACH-RELATED"/>
    <property type="match status" value="1"/>
</dbReference>
<feature type="domain" description="BEACH" evidence="5">
    <location>
        <begin position="1498"/>
        <end position="1788"/>
    </location>
</feature>
<dbReference type="InterPro" id="IPR036322">
    <property type="entry name" value="WD40_repeat_dom_sf"/>
</dbReference>
<evidence type="ECO:0000259" key="5">
    <source>
        <dbReference type="PROSITE" id="PS50197"/>
    </source>
</evidence>
<sequence>MRKDQQAFFDMNGVDSGIVIRTPVQWPVNKGFSFCCWLRVESFHGDRKMGIFSFMSKNGKGCFAAIGNDGLSYVSLNLKRQCVNVHANLVSKKWHFICVSHSIGRAFWGGSLLRCYVDGELVSSERCSYPKVTDVLTSCFIGTSITLPHIQDNEGLESIRDVYPFFGQIGPIYLFNDSLSTEQVQAIYSLGPSYMYAFLENEMTGPFSDNAFPSGILDGKDGLASKVSFGLNAQASDGRRLFNVSRVSDHLQDRIAFEAGIMVGTQLCSRRLLQQIIYCVGGISVFFPLITVSDRCESEALKEETSAMPAAKERMTAEVIELIASVLDENPGNQQQMHLLSGFPILGFLLQSIQPKQLNLKTLASLKHLFSVISSSGFAEQLVEDAISNIFLNPHIWLHVAYNVQRELYMFLIQQLDNDPRLLGSLCRLPRVIDIVWNFYWESERYRPAKGSKPLMHPARTIEERPSKDEIHKIRLLLLSLGEMSLRQNITSGDVKALASFFETCQDVACIEDVLHMVIRVISQTSVLALFLEQVNLIGGCHIFVNLLQRDYEPIRLLGLQFLGRLLYDVPSEKKGPRFFNLAVGRAKSLSQGHKKISGRAPPIFFAMSDRLFQYPQTDNLRATLFDVLLGGASPKQVLQQYNQVDKQRNKASNSHFFLPQIFVFIFTLLSGCKDGSARIKIISDILDLLDSNPMNVEALMEFGWSAWLSASVKLDVIKDYRSELLNHDDLALNEQHFVRGLFCVVLCHYILSVKGGWQQLEETVNFILLQSEDNDAPYRSFLRDLYEDLIQRLVELSSEDNIFLLHPCRDNVLYLLRLVDEMLVREFGSRLLFPANGTDFSEDLVQLENREDHSSGLDESFQRLLTEETSRNTESQQSCTRVIALTTNERWWNLYDNLWRIICDINGRGPAKMSPKSSAAGPSIGQRARGLVESLNVPAAEMAAVVVSGGIGSALSGKINKNVDKAMLLRGEKCPRIVFRLVTLYLCMSSLEKATRCVQQVTSLLPSFLAAEDEQSKSRLHLFIGCLLYVRSQYGMLDDGARFHVISHLIRETVSCGKSILATSGMSKDDSSDSGGIFKEMGSIQNLIQKDRVLAAVTDETTYMKTLVSDRTRQVQALGERNNETLSLECNSKKAFDDELQSVLKAVLTWDENRRVAVQLSHEEQQQNVTEKWIHMLRSLMDERGPWSATPFPNNILHHWKLDRTEDSWRRRPKLRRNYHFDERLCHPPSTSTTAENETSNVINESKSGVIHLPEQMKRFLLKGIRRITDEGGSESCENESSQSDQNFMDTSADIQFSELVRSSGEMKDVVQDKVDASSLEVDTSEVLTSVPCVLITPKRKLAGWLAVLKNVLHFSGEFLVEGTGGSSVFKNFSTPKGSDVTKPDNKQNNVKWSSPHESETFLDLESERNNQKPVIEVKRHRRWKIGKVKGVHWTRYLLQYTALEIFFQESVPPIFLNFASPKNAKEVGMLIVSTRNEFLFPKNVARDRTAVISFVDKRVAIEMAETARDRWRRREITNFEYLMILNTLSGRSYNDLTQYPVFPWVVADYSSETLDFSKASTFRDLSKPVGALDSRRFEIYEDRYHSFSDPDIPSFYYGSHYSSMGSVLYYLLRLEPFTSLHRSLQGGKFDHADRLFQSIEGTYRNCLSNTSDVKELIPEFFYMPEFLVNSNSYHLGVKQDGEPLGDICLPPWAKGSPEMFIARNREALESEYVSSHLHDWIDLIFGHKQRGKPAVEAANIFYYLTYEGAVDIENMEDELQISAIEDQIANFGQTPIQIFRKKHPRRGPPIPIAHPLYFAPASINLTSILPATTNPPSAVLYVGIVDSNIVLVNQGLTLSVKIWLTTQLHSGGNFTFSSSQDPFFGVGSDVLSPRNIGSPLADNVELGSQCFAAIQTPLENFLVSCGNWENSFHVISLTDGRVVQSIRHHKDVVSCVAVTADSSILATGSYDTTVMVWDILRMKTPDKRVRNTHAEPLRKDIVLPDAPSHILCGHDDIITCLYVSTDLDIVISGSKDGTCIFHTLREGRYIRSLKHPSRSAVSKLAASHHGRIVLYGDDDLSLHLYSINGKHLASSESNGRINCLELSKCGEFLVSAGDQGQIVVRSMNTLEVVRRYNGAAGKIITSLTVTQEECFLAGTKDGALLVYSIENPQHRKTSPIWSIKS</sequence>
<keyword evidence="2" id="KW-0677">Repeat</keyword>
<dbReference type="InterPro" id="IPR013320">
    <property type="entry name" value="ConA-like_dom_sf"/>
</dbReference>
<feature type="repeat" description="WD" evidence="3">
    <location>
        <begin position="1928"/>
        <end position="1961"/>
    </location>
</feature>
<dbReference type="Pfam" id="PF02138">
    <property type="entry name" value="Beach"/>
    <property type="match status" value="1"/>
</dbReference>
<dbReference type="InterPro" id="IPR036372">
    <property type="entry name" value="BEACH_dom_sf"/>
</dbReference>
<dbReference type="FunFam" id="1.10.1540.10:FF:000001">
    <property type="entry name" value="neurobeachin isoform X1"/>
    <property type="match status" value="1"/>
</dbReference>
<evidence type="ECO:0000256" key="3">
    <source>
        <dbReference type="PROSITE-ProRule" id="PRU00221"/>
    </source>
</evidence>
<dbReference type="InterPro" id="IPR050865">
    <property type="entry name" value="BEACH_Domain"/>
</dbReference>
<dbReference type="SMART" id="SM01026">
    <property type="entry name" value="Beach"/>
    <property type="match status" value="1"/>
</dbReference>
<name>A0A1J3GJZ6_NOCCA</name>
<evidence type="ECO:0000259" key="6">
    <source>
        <dbReference type="PROSITE" id="PS51783"/>
    </source>
</evidence>
<dbReference type="Gene3D" id="2.60.120.200">
    <property type="match status" value="1"/>
</dbReference>
<dbReference type="InterPro" id="IPR019775">
    <property type="entry name" value="WD40_repeat_CS"/>
</dbReference>
<reference evidence="7" key="1">
    <citation type="submission" date="2016-07" db="EMBL/GenBank/DDBJ databases">
        <title>De novo transcriptome assembly of four accessions of the metal hyperaccumulator plant Noccaea caerulescens.</title>
        <authorList>
            <person name="Blande D."/>
            <person name="Halimaa P."/>
            <person name="Tervahauta A.I."/>
            <person name="Aarts M.G."/>
            <person name="Karenlampi S.O."/>
        </authorList>
    </citation>
    <scope>NUCLEOTIDE SEQUENCE</scope>
</reference>
<dbReference type="InterPro" id="IPR015943">
    <property type="entry name" value="WD40/YVTN_repeat-like_dom_sf"/>
</dbReference>
<dbReference type="CDD" id="cd01201">
    <property type="entry name" value="PH_BEACH"/>
    <property type="match status" value="1"/>
</dbReference>
<organism evidence="7">
    <name type="scientific">Noccaea caerulescens</name>
    <name type="common">Alpine penny-cress</name>
    <name type="synonym">Thlaspi caerulescens</name>
    <dbReference type="NCBI Taxonomy" id="107243"/>
    <lineage>
        <taxon>Eukaryota</taxon>
        <taxon>Viridiplantae</taxon>
        <taxon>Streptophyta</taxon>
        <taxon>Embryophyta</taxon>
        <taxon>Tracheophyta</taxon>
        <taxon>Spermatophyta</taxon>
        <taxon>Magnoliopsida</taxon>
        <taxon>eudicotyledons</taxon>
        <taxon>Gunneridae</taxon>
        <taxon>Pentapetalae</taxon>
        <taxon>rosids</taxon>
        <taxon>malvids</taxon>
        <taxon>Brassicales</taxon>
        <taxon>Brassicaceae</taxon>
        <taxon>Coluteocarpeae</taxon>
        <taxon>Noccaea</taxon>
    </lineage>
</organism>
<gene>
    <name evidence="7" type="ORF">LE_TR14678_c0_g1_i1_g.46393</name>
</gene>
<dbReference type="CDD" id="cd06071">
    <property type="entry name" value="Beach"/>
    <property type="match status" value="1"/>
</dbReference>
<dbReference type="InterPro" id="IPR031570">
    <property type="entry name" value="NBEA/BDCP_DUF4704"/>
</dbReference>
<protein>
    <submittedName>
        <fullName evidence="7">BEACH domain-containing protein lvsC</fullName>
    </submittedName>
</protein>
<dbReference type="PROSITE" id="PS50294">
    <property type="entry name" value="WD_REPEATS_REGION"/>
    <property type="match status" value="1"/>
</dbReference>
<dbReference type="Gene3D" id="2.130.10.10">
    <property type="entry name" value="YVTN repeat-like/Quinoprotein amine dehydrogenase"/>
    <property type="match status" value="1"/>
</dbReference>
<dbReference type="PROSITE" id="PS51783">
    <property type="entry name" value="PH_BEACH"/>
    <property type="match status" value="1"/>
</dbReference>
<dbReference type="InterPro" id="IPR001680">
    <property type="entry name" value="WD40_rpt"/>
</dbReference>
<dbReference type="SUPFAM" id="SSF49899">
    <property type="entry name" value="Concanavalin A-like lectins/glucanases"/>
    <property type="match status" value="1"/>
</dbReference>
<dbReference type="PROSITE" id="PS50082">
    <property type="entry name" value="WD_REPEATS_2"/>
    <property type="match status" value="1"/>
</dbReference>
<dbReference type="InterPro" id="IPR011993">
    <property type="entry name" value="PH-like_dom_sf"/>
</dbReference>
<dbReference type="SUPFAM" id="SSF81837">
    <property type="entry name" value="BEACH domain"/>
    <property type="match status" value="1"/>
</dbReference>
<evidence type="ECO:0000256" key="1">
    <source>
        <dbReference type="ARBA" id="ARBA00022574"/>
    </source>
</evidence>
<dbReference type="Gene3D" id="1.10.1540.10">
    <property type="entry name" value="BEACH domain"/>
    <property type="match status" value="1"/>
</dbReference>
<dbReference type="Pfam" id="PF13385">
    <property type="entry name" value="Laminin_G_3"/>
    <property type="match status" value="1"/>
</dbReference>
<dbReference type="SMART" id="SM00320">
    <property type="entry name" value="WD40"/>
    <property type="match status" value="5"/>
</dbReference>
<feature type="region of interest" description="Disordered" evidence="4">
    <location>
        <begin position="1376"/>
        <end position="1395"/>
    </location>
</feature>
<dbReference type="PROSITE" id="PS00678">
    <property type="entry name" value="WD_REPEATS_1"/>
    <property type="match status" value="1"/>
</dbReference>
<accession>A0A1J3GJZ6</accession>
<evidence type="ECO:0000256" key="2">
    <source>
        <dbReference type="ARBA" id="ARBA00022737"/>
    </source>
</evidence>
<dbReference type="InterPro" id="IPR000409">
    <property type="entry name" value="BEACH_dom"/>
</dbReference>
<dbReference type="Gene3D" id="2.30.29.30">
    <property type="entry name" value="Pleckstrin-homology domain (PH domain)/Phosphotyrosine-binding domain (PTB)"/>
    <property type="match status" value="1"/>
</dbReference>
<feature type="domain" description="BEACH-type PH" evidence="6">
    <location>
        <begin position="1323"/>
        <end position="1474"/>
    </location>
</feature>
<dbReference type="Pfam" id="PF16057">
    <property type="entry name" value="DUF4800"/>
    <property type="match status" value="1"/>
</dbReference>
<dbReference type="InterPro" id="IPR023362">
    <property type="entry name" value="PH-BEACH_dom"/>
</dbReference>
<evidence type="ECO:0000256" key="4">
    <source>
        <dbReference type="SAM" id="MobiDB-lite"/>
    </source>
</evidence>
<proteinExistence type="predicted"/>
<dbReference type="EMBL" id="GEVL01020838">
    <property type="protein sequence ID" value="JAU56503.1"/>
    <property type="molecule type" value="Transcribed_RNA"/>
</dbReference>
<dbReference type="PROSITE" id="PS50197">
    <property type="entry name" value="BEACH"/>
    <property type="match status" value="1"/>
</dbReference>
<dbReference type="PANTHER" id="PTHR13743:SF112">
    <property type="entry name" value="BEACH DOMAIN-CONTAINING PROTEIN"/>
    <property type="match status" value="1"/>
</dbReference>
<dbReference type="Pfam" id="PF14844">
    <property type="entry name" value="PH_BEACH"/>
    <property type="match status" value="1"/>
</dbReference>
<dbReference type="SUPFAM" id="SSF50729">
    <property type="entry name" value="PH domain-like"/>
    <property type="match status" value="1"/>
</dbReference>
<dbReference type="SUPFAM" id="SSF50978">
    <property type="entry name" value="WD40 repeat-like"/>
    <property type="match status" value="1"/>
</dbReference>
<dbReference type="InterPro" id="IPR046851">
    <property type="entry name" value="NBCH_WD40"/>
</dbReference>
<dbReference type="Pfam" id="PF20426">
    <property type="entry name" value="NBCH_WD40"/>
    <property type="match status" value="1"/>
</dbReference>